<dbReference type="PANTHER" id="PTHR34754">
    <property type="entry name" value="COILED-COIL DOMAIN-CONTAINING PROTEIN 60"/>
    <property type="match status" value="1"/>
</dbReference>
<feature type="region of interest" description="Disordered" evidence="1">
    <location>
        <begin position="94"/>
        <end position="124"/>
    </location>
</feature>
<dbReference type="PANTHER" id="PTHR34754:SF1">
    <property type="entry name" value="COILED-COIL DOMAIN-CONTAINING PROTEIN 60"/>
    <property type="match status" value="1"/>
</dbReference>
<feature type="compositionally biased region" description="Polar residues" evidence="1">
    <location>
        <begin position="375"/>
        <end position="387"/>
    </location>
</feature>
<gene>
    <name evidence="2" type="ORF">FSP39_011711</name>
</gene>
<feature type="region of interest" description="Disordered" evidence="1">
    <location>
        <begin position="765"/>
        <end position="791"/>
    </location>
</feature>
<organism evidence="2 3">
    <name type="scientific">Pinctada imbricata</name>
    <name type="common">Atlantic pearl-oyster</name>
    <name type="synonym">Pinctada martensii</name>
    <dbReference type="NCBI Taxonomy" id="66713"/>
    <lineage>
        <taxon>Eukaryota</taxon>
        <taxon>Metazoa</taxon>
        <taxon>Spiralia</taxon>
        <taxon>Lophotrochozoa</taxon>
        <taxon>Mollusca</taxon>
        <taxon>Bivalvia</taxon>
        <taxon>Autobranchia</taxon>
        <taxon>Pteriomorphia</taxon>
        <taxon>Pterioida</taxon>
        <taxon>Pterioidea</taxon>
        <taxon>Pteriidae</taxon>
        <taxon>Pinctada</taxon>
    </lineage>
</organism>
<evidence type="ECO:0008006" key="4">
    <source>
        <dbReference type="Google" id="ProtNLM"/>
    </source>
</evidence>
<feature type="region of interest" description="Disordered" evidence="1">
    <location>
        <begin position="168"/>
        <end position="257"/>
    </location>
</feature>
<feature type="region of interest" description="Disordered" evidence="1">
    <location>
        <begin position="430"/>
        <end position="501"/>
    </location>
</feature>
<dbReference type="InterPro" id="IPR031526">
    <property type="entry name" value="DUF4698"/>
</dbReference>
<reference evidence="2" key="1">
    <citation type="submission" date="2019-08" db="EMBL/GenBank/DDBJ databases">
        <title>The improved chromosome-level genome for the pearl oyster Pinctada fucata martensii using PacBio sequencing and Hi-C.</title>
        <authorList>
            <person name="Zheng Z."/>
        </authorList>
    </citation>
    <scope>NUCLEOTIDE SEQUENCE</scope>
    <source>
        <strain evidence="2">ZZ-2019</strain>
        <tissue evidence="2">Adductor muscle</tissue>
    </source>
</reference>
<dbReference type="AlphaFoldDB" id="A0AA89BNE3"/>
<feature type="compositionally biased region" description="Basic and acidic residues" evidence="1">
    <location>
        <begin position="430"/>
        <end position="478"/>
    </location>
</feature>
<comment type="caution">
    <text evidence="2">The sequence shown here is derived from an EMBL/GenBank/DDBJ whole genome shotgun (WGS) entry which is preliminary data.</text>
</comment>
<evidence type="ECO:0000256" key="1">
    <source>
        <dbReference type="SAM" id="MobiDB-lite"/>
    </source>
</evidence>
<protein>
    <recommendedName>
        <fullName evidence="4">Coiled-coil domain-containing protein 60</fullName>
    </recommendedName>
</protein>
<accession>A0AA89BNE3</accession>
<evidence type="ECO:0000313" key="3">
    <source>
        <dbReference type="Proteomes" id="UP001186944"/>
    </source>
</evidence>
<proteinExistence type="predicted"/>
<feature type="compositionally biased region" description="Low complexity" evidence="1">
    <location>
        <begin position="217"/>
        <end position="230"/>
    </location>
</feature>
<sequence length="791" mass="89933">MPVARDPRSYIKRKPVPVPIDRGAKIEARSAGCYKTSIGSVHDWREEKYRRRKDQLTTQGYNAAPNIPYKGIGEPFYLDEQQLILHALGQWDGRDDLDSSSSSDDDEYDFTVDSQKHQTTSATSIVLRRSKKEANTLQKEVLHGRNMIRNVSLGHGLFDLIKQEQHAKQEAENLQNQRRVEKMRTEWQPPKVESSSDEETDNELGEDVELSHDDDGTLTALTTPRPTTGLSPSPRPLTVTSGKRKKLKAPRPYTPLHNNIMDAKENVDKDALFRQLCALHWLLEAMAVHNRTGGDNSIQMTPITSSWKLAPKEDIGGAKIFPRDMEGMTWNDLLNLRISQKGPGKRRSRLGTLRHTQKGGPKSGGLLHPSYPHGLQSNLRVSSSLDNSIDESLPATSRGGDPRGEEEEEGRYQSIFKYLNEDFAAKLKEDYEERQESATTSQRDRKKDRRKTDGEHSPKKSPRKSADIHKSTDSERTRSANLRDSARSTRADSTIIRPKSSPQLMHFQNNRASLKYNNIVNEMNQKFQERKEDAALQLHEQLEQLERQRLAVCQNKFIAINGQAKGSSFHRAVQEMREMSNKMFSKPLSAQAKKKEQEGMKGNWLLELMSTIPQDMIHGVWYYKVILNKLHNKYGMIEGSGQQHSKRTFFKVLEQLREWEICSPDICAAIEFCREKIVEVPVEDFEEWFTSRFPKIMRPQTAPAGKDKKSREGKREPYYYHSAYAERSKSGYSVRSTRTAISGLSRTGYSGRTLSTAATLANPGAVVRPLTTSTARKGPPDLTVTRPKSMR</sequence>
<dbReference type="Proteomes" id="UP001186944">
    <property type="component" value="Unassembled WGS sequence"/>
</dbReference>
<name>A0AA89BNE3_PINIB</name>
<feature type="compositionally biased region" description="Acidic residues" evidence="1">
    <location>
        <begin position="195"/>
        <end position="208"/>
    </location>
</feature>
<dbReference type="Pfam" id="PF15769">
    <property type="entry name" value="DUF4698"/>
    <property type="match status" value="1"/>
</dbReference>
<evidence type="ECO:0000313" key="2">
    <source>
        <dbReference type="EMBL" id="KAK3087868.1"/>
    </source>
</evidence>
<keyword evidence="3" id="KW-1185">Reference proteome</keyword>
<dbReference type="EMBL" id="VSWD01000011">
    <property type="protein sequence ID" value="KAK3087868.1"/>
    <property type="molecule type" value="Genomic_DNA"/>
</dbReference>
<feature type="region of interest" description="Disordered" evidence="1">
    <location>
        <begin position="341"/>
        <end position="410"/>
    </location>
</feature>